<dbReference type="Pfam" id="PF00004">
    <property type="entry name" value="AAA"/>
    <property type="match status" value="1"/>
</dbReference>
<reference evidence="5" key="2">
    <citation type="submission" date="2021-04" db="EMBL/GenBank/DDBJ databases">
        <authorList>
            <person name="Gilroy R."/>
        </authorList>
    </citation>
    <scope>NUCLEOTIDE SEQUENCE</scope>
    <source>
        <strain evidence="5">CHK188-5543</strain>
    </source>
</reference>
<evidence type="ECO:0000313" key="5">
    <source>
        <dbReference type="EMBL" id="HIX65156.1"/>
    </source>
</evidence>
<dbReference type="GO" id="GO:0005524">
    <property type="term" value="F:ATP binding"/>
    <property type="evidence" value="ECO:0007669"/>
    <property type="project" value="UniProtKB-KW"/>
</dbReference>
<comment type="caution">
    <text evidence="5">The sequence shown here is derived from an EMBL/GenBank/DDBJ whole genome shotgun (WGS) entry which is preliminary data.</text>
</comment>
<evidence type="ECO:0000313" key="6">
    <source>
        <dbReference type="Proteomes" id="UP000886800"/>
    </source>
</evidence>
<name>A0A9D2B6T2_9FIRM</name>
<dbReference type="SUPFAM" id="SSF52540">
    <property type="entry name" value="P-loop containing nucleoside triphosphate hydrolases"/>
    <property type="match status" value="1"/>
</dbReference>
<dbReference type="InterPro" id="IPR003959">
    <property type="entry name" value="ATPase_AAA_core"/>
</dbReference>
<sequence>MQQACNHIRYQHRVYQEWGFAQKIGYGRGLSILFAGAPGTGKTMCAQVIARELNMEMYKINISQIVSKYIGETEKNLQTVFREARNSNCILFFDECDALFGKRSEVKDAHDRNANVEVAYLLQQIEDHDGVCILATNLIQNIDAAFMRRITYVVHFPFPEPPQRREIYLHTLPKGAPVDPDVDWDFIAEQFQLSGGHIKNIVLAAAFMAAAQDSPIGMRHLLTAAVNELRKNEMVVVREDLREYADLIED</sequence>
<reference evidence="5" key="1">
    <citation type="journal article" date="2021" name="PeerJ">
        <title>Extensive microbial diversity within the chicken gut microbiome revealed by metagenomics and culture.</title>
        <authorList>
            <person name="Gilroy R."/>
            <person name="Ravi A."/>
            <person name="Getino M."/>
            <person name="Pursley I."/>
            <person name="Horton D.L."/>
            <person name="Alikhan N.F."/>
            <person name="Baker D."/>
            <person name="Gharbi K."/>
            <person name="Hall N."/>
            <person name="Watson M."/>
            <person name="Adriaenssens E.M."/>
            <person name="Foster-Nyarko E."/>
            <person name="Jarju S."/>
            <person name="Secka A."/>
            <person name="Antonio M."/>
            <person name="Oren A."/>
            <person name="Chaudhuri R.R."/>
            <person name="La Ragione R."/>
            <person name="Hildebrand F."/>
            <person name="Pallen M.J."/>
        </authorList>
    </citation>
    <scope>NUCLEOTIDE SEQUENCE</scope>
    <source>
        <strain evidence="5">CHK188-5543</strain>
    </source>
</reference>
<dbReference type="InterPro" id="IPR027417">
    <property type="entry name" value="P-loop_NTPase"/>
</dbReference>
<dbReference type="PANTHER" id="PTHR23073">
    <property type="entry name" value="26S PROTEASOME REGULATORY SUBUNIT"/>
    <property type="match status" value="1"/>
</dbReference>
<keyword evidence="2" id="KW-0547">Nucleotide-binding</keyword>
<dbReference type="Proteomes" id="UP000886800">
    <property type="component" value="Unassembled WGS sequence"/>
</dbReference>
<dbReference type="EMBL" id="DXES01000057">
    <property type="protein sequence ID" value="HIX65156.1"/>
    <property type="molecule type" value="Genomic_DNA"/>
</dbReference>
<evidence type="ECO:0000256" key="3">
    <source>
        <dbReference type="ARBA" id="ARBA00022840"/>
    </source>
</evidence>
<evidence type="ECO:0000259" key="4">
    <source>
        <dbReference type="SMART" id="SM00382"/>
    </source>
</evidence>
<dbReference type="Gene3D" id="3.40.50.300">
    <property type="entry name" value="P-loop containing nucleotide triphosphate hydrolases"/>
    <property type="match status" value="1"/>
</dbReference>
<dbReference type="InterPro" id="IPR050221">
    <property type="entry name" value="26S_Proteasome_ATPase"/>
</dbReference>
<dbReference type="SMART" id="SM00382">
    <property type="entry name" value="AAA"/>
    <property type="match status" value="1"/>
</dbReference>
<proteinExistence type="inferred from homology"/>
<gene>
    <name evidence="5" type="ORF">H9736_02800</name>
</gene>
<dbReference type="CDD" id="cd19481">
    <property type="entry name" value="RecA-like_protease"/>
    <property type="match status" value="1"/>
</dbReference>
<dbReference type="GO" id="GO:0016887">
    <property type="term" value="F:ATP hydrolysis activity"/>
    <property type="evidence" value="ECO:0007669"/>
    <property type="project" value="InterPro"/>
</dbReference>
<dbReference type="AlphaFoldDB" id="A0A9D2B6T2"/>
<dbReference type="InterPro" id="IPR003593">
    <property type="entry name" value="AAA+_ATPase"/>
</dbReference>
<evidence type="ECO:0000256" key="2">
    <source>
        <dbReference type="ARBA" id="ARBA00022741"/>
    </source>
</evidence>
<comment type="similarity">
    <text evidence="1">Belongs to the AAA ATPase family.</text>
</comment>
<keyword evidence="3 5" id="KW-0067">ATP-binding</keyword>
<feature type="domain" description="AAA+ ATPase" evidence="4">
    <location>
        <begin position="28"/>
        <end position="160"/>
    </location>
</feature>
<accession>A0A9D2B6T2</accession>
<protein>
    <submittedName>
        <fullName evidence="5">ATP-binding protein</fullName>
    </submittedName>
</protein>
<organism evidence="5 6">
    <name type="scientific">Candidatus Anaerotruncus excrementipullorum</name>
    <dbReference type="NCBI Taxonomy" id="2838465"/>
    <lineage>
        <taxon>Bacteria</taxon>
        <taxon>Bacillati</taxon>
        <taxon>Bacillota</taxon>
        <taxon>Clostridia</taxon>
        <taxon>Eubacteriales</taxon>
        <taxon>Oscillospiraceae</taxon>
        <taxon>Anaerotruncus</taxon>
    </lineage>
</organism>
<evidence type="ECO:0000256" key="1">
    <source>
        <dbReference type="ARBA" id="ARBA00006914"/>
    </source>
</evidence>
<dbReference type="Gene3D" id="1.10.8.60">
    <property type="match status" value="1"/>
</dbReference>